<dbReference type="FunFam" id="2.40.50.580:FF:000001">
    <property type="entry name" value="Sugar fermentation stimulation protein A"/>
    <property type="match status" value="1"/>
</dbReference>
<dbReference type="PANTHER" id="PTHR30545:SF2">
    <property type="entry name" value="SUGAR FERMENTATION STIMULATION PROTEIN A"/>
    <property type="match status" value="1"/>
</dbReference>
<dbReference type="Pfam" id="PF17746">
    <property type="entry name" value="SfsA_N"/>
    <property type="match status" value="1"/>
</dbReference>
<keyword evidence="5" id="KW-1185">Reference proteome</keyword>
<dbReference type="EMBL" id="JADZLT010000040">
    <property type="protein sequence ID" value="MBH0236950.1"/>
    <property type="molecule type" value="Genomic_DNA"/>
</dbReference>
<dbReference type="RefSeq" id="WP_197310035.1">
    <property type="nucleotide sequence ID" value="NZ_JADZLT010000040.1"/>
</dbReference>
<gene>
    <name evidence="1 4" type="primary">sfsA</name>
    <name evidence="4" type="ORF">I5731_03860</name>
</gene>
<evidence type="ECO:0000256" key="1">
    <source>
        <dbReference type="HAMAP-Rule" id="MF_00095"/>
    </source>
</evidence>
<dbReference type="Gene3D" id="2.40.50.580">
    <property type="match status" value="1"/>
</dbReference>
<evidence type="ECO:0000313" key="5">
    <source>
        <dbReference type="Proteomes" id="UP000631694"/>
    </source>
</evidence>
<comment type="caution">
    <text evidence="4">The sequence shown here is derived from an EMBL/GenBank/DDBJ whole genome shotgun (WGS) entry which is preliminary data.</text>
</comment>
<dbReference type="InterPro" id="IPR040452">
    <property type="entry name" value="SfsA_C"/>
</dbReference>
<reference evidence="4" key="1">
    <citation type="submission" date="2020-12" db="EMBL/GenBank/DDBJ databases">
        <title>Methylobrevis albus sp. nov., isolated from fresh water lack sediment.</title>
        <authorList>
            <person name="Zou Q."/>
        </authorList>
    </citation>
    <scope>NUCLEOTIDE SEQUENCE</scope>
    <source>
        <strain evidence="4">L22</strain>
    </source>
</reference>
<dbReference type="Proteomes" id="UP000631694">
    <property type="component" value="Unassembled WGS sequence"/>
</dbReference>
<comment type="similarity">
    <text evidence="1">Belongs to the SfsA family.</text>
</comment>
<evidence type="ECO:0000259" key="2">
    <source>
        <dbReference type="Pfam" id="PF03749"/>
    </source>
</evidence>
<dbReference type="NCBIfam" id="TIGR00230">
    <property type="entry name" value="sfsA"/>
    <property type="match status" value="1"/>
</dbReference>
<dbReference type="Pfam" id="PF03749">
    <property type="entry name" value="SfsA"/>
    <property type="match status" value="1"/>
</dbReference>
<sequence>MRFPHPLIEATLLRRYKRFLADVRLADGTEITVHCANPGAMLGLRPAGARVWLSRSADPKRKLAHSWELLEVDGGLVGINTAHPNGLVAEAIAAGRIPELAGYATLRREVKYGERSRVDMVLAGPDRPPAYVEVKNVHLMRQPGLAEFPDSVTARGSRHLAELQAIVAVGARAVMLYLVQRTDCDRFALAADLDPAYARAFAAATAGGVEAIAYACRISADEIVVDRPLPVVR</sequence>
<dbReference type="InterPro" id="IPR041465">
    <property type="entry name" value="SfsA_N"/>
</dbReference>
<feature type="domain" description="SfsA N-terminal OB" evidence="3">
    <location>
        <begin position="13"/>
        <end position="79"/>
    </location>
</feature>
<dbReference type="AlphaFoldDB" id="A0A931MXJ0"/>
<dbReference type="GO" id="GO:0003677">
    <property type="term" value="F:DNA binding"/>
    <property type="evidence" value="ECO:0007669"/>
    <property type="project" value="InterPro"/>
</dbReference>
<dbReference type="HAMAP" id="MF_00095">
    <property type="entry name" value="SfsA"/>
    <property type="match status" value="1"/>
</dbReference>
<protein>
    <recommendedName>
        <fullName evidence="1">Sugar fermentation stimulation protein homolog</fullName>
    </recommendedName>
</protein>
<proteinExistence type="inferred from homology"/>
<evidence type="ECO:0000313" key="4">
    <source>
        <dbReference type="EMBL" id="MBH0236950.1"/>
    </source>
</evidence>
<dbReference type="InterPro" id="IPR005224">
    <property type="entry name" value="SfsA"/>
</dbReference>
<feature type="domain" description="Sugar fermentation stimulation protein C-terminal" evidence="2">
    <location>
        <begin position="83"/>
        <end position="221"/>
    </location>
</feature>
<accession>A0A931MXJ0</accession>
<dbReference type="Gene3D" id="3.40.1350.60">
    <property type="match status" value="1"/>
</dbReference>
<organism evidence="4 5">
    <name type="scientific">Methylobrevis albus</name>
    <dbReference type="NCBI Taxonomy" id="2793297"/>
    <lineage>
        <taxon>Bacteria</taxon>
        <taxon>Pseudomonadati</taxon>
        <taxon>Pseudomonadota</taxon>
        <taxon>Alphaproteobacteria</taxon>
        <taxon>Hyphomicrobiales</taxon>
        <taxon>Pleomorphomonadaceae</taxon>
        <taxon>Methylobrevis</taxon>
    </lineage>
</organism>
<dbReference type="CDD" id="cd22359">
    <property type="entry name" value="SfsA-like_bacterial"/>
    <property type="match status" value="1"/>
</dbReference>
<name>A0A931MXJ0_9HYPH</name>
<evidence type="ECO:0000259" key="3">
    <source>
        <dbReference type="Pfam" id="PF17746"/>
    </source>
</evidence>
<dbReference type="PANTHER" id="PTHR30545">
    <property type="entry name" value="SUGAR FERMENTATION STIMULATION PROTEIN A"/>
    <property type="match status" value="1"/>
</dbReference>